<dbReference type="PANTHER" id="PTHR33064">
    <property type="entry name" value="POL PROTEIN"/>
    <property type="match status" value="1"/>
</dbReference>
<name>A0AAV4D959_9GAST</name>
<dbReference type="AlphaFoldDB" id="A0AAV4D959"/>
<dbReference type="Gene3D" id="3.30.70.270">
    <property type="match status" value="1"/>
</dbReference>
<protein>
    <submittedName>
        <fullName evidence="2">Zinc finger protein</fullName>
    </submittedName>
</protein>
<sequence>MDRDYEFLRMPFGKMNSGATPTRAMKMLVRGMNHVVDYVDDLLAHTPFWEYHVRTLREFSRRQQGGNFTVRPTKCVLGARTTDFLGHRLGEGAIGLQDENVEKVWVAP</sequence>
<keyword evidence="3" id="KW-1185">Reference proteome</keyword>
<dbReference type="Pfam" id="PF00078">
    <property type="entry name" value="RVT_1"/>
    <property type="match status" value="1"/>
</dbReference>
<comment type="caution">
    <text evidence="2">The sequence shown here is derived from an EMBL/GenBank/DDBJ whole genome shotgun (WGS) entry which is preliminary data.</text>
</comment>
<dbReference type="EMBL" id="BLXT01007636">
    <property type="protein sequence ID" value="GFO40787.1"/>
    <property type="molecule type" value="Genomic_DNA"/>
</dbReference>
<accession>A0AAV4D959</accession>
<organism evidence="2 3">
    <name type="scientific">Plakobranchus ocellatus</name>
    <dbReference type="NCBI Taxonomy" id="259542"/>
    <lineage>
        <taxon>Eukaryota</taxon>
        <taxon>Metazoa</taxon>
        <taxon>Spiralia</taxon>
        <taxon>Lophotrochozoa</taxon>
        <taxon>Mollusca</taxon>
        <taxon>Gastropoda</taxon>
        <taxon>Heterobranchia</taxon>
        <taxon>Euthyneura</taxon>
        <taxon>Panpulmonata</taxon>
        <taxon>Sacoglossa</taxon>
        <taxon>Placobranchoidea</taxon>
        <taxon>Plakobranchidae</taxon>
        <taxon>Plakobranchus</taxon>
    </lineage>
</organism>
<feature type="domain" description="Reverse transcriptase" evidence="1">
    <location>
        <begin position="5"/>
        <end position="89"/>
    </location>
</feature>
<evidence type="ECO:0000313" key="2">
    <source>
        <dbReference type="EMBL" id="GFO40787.1"/>
    </source>
</evidence>
<dbReference type="PANTHER" id="PTHR33064:SF29">
    <property type="entry name" value="PEPTIDASE A2 DOMAIN-CONTAINING PROTEIN-RELATED"/>
    <property type="match status" value="1"/>
</dbReference>
<dbReference type="InterPro" id="IPR051320">
    <property type="entry name" value="Viral_Replic_Matur_Polypro"/>
</dbReference>
<dbReference type="SUPFAM" id="SSF56672">
    <property type="entry name" value="DNA/RNA polymerases"/>
    <property type="match status" value="1"/>
</dbReference>
<dbReference type="InterPro" id="IPR000477">
    <property type="entry name" value="RT_dom"/>
</dbReference>
<gene>
    <name evidence="2" type="ORF">PoB_006729200</name>
</gene>
<proteinExistence type="predicted"/>
<dbReference type="InterPro" id="IPR043128">
    <property type="entry name" value="Rev_trsase/Diguanyl_cyclase"/>
</dbReference>
<dbReference type="Proteomes" id="UP000735302">
    <property type="component" value="Unassembled WGS sequence"/>
</dbReference>
<reference evidence="2 3" key="1">
    <citation type="journal article" date="2021" name="Elife">
        <title>Chloroplast acquisition without the gene transfer in kleptoplastic sea slugs, Plakobranchus ocellatus.</title>
        <authorList>
            <person name="Maeda T."/>
            <person name="Takahashi S."/>
            <person name="Yoshida T."/>
            <person name="Shimamura S."/>
            <person name="Takaki Y."/>
            <person name="Nagai Y."/>
            <person name="Toyoda A."/>
            <person name="Suzuki Y."/>
            <person name="Arimoto A."/>
            <person name="Ishii H."/>
            <person name="Satoh N."/>
            <person name="Nishiyama T."/>
            <person name="Hasebe M."/>
            <person name="Maruyama T."/>
            <person name="Minagawa J."/>
            <person name="Obokata J."/>
            <person name="Shigenobu S."/>
        </authorList>
    </citation>
    <scope>NUCLEOTIDE SEQUENCE [LARGE SCALE GENOMIC DNA]</scope>
</reference>
<dbReference type="InterPro" id="IPR043502">
    <property type="entry name" value="DNA/RNA_pol_sf"/>
</dbReference>
<evidence type="ECO:0000259" key="1">
    <source>
        <dbReference type="Pfam" id="PF00078"/>
    </source>
</evidence>
<evidence type="ECO:0000313" key="3">
    <source>
        <dbReference type="Proteomes" id="UP000735302"/>
    </source>
</evidence>